<name>A0ABR4HI31_9EURO</name>
<feature type="compositionally biased region" description="Low complexity" evidence="1">
    <location>
        <begin position="662"/>
        <end position="676"/>
    </location>
</feature>
<feature type="compositionally biased region" description="Basic and acidic residues" evidence="1">
    <location>
        <begin position="574"/>
        <end position="583"/>
    </location>
</feature>
<accession>A0ABR4HI31</accession>
<comment type="caution">
    <text evidence="3">The sequence shown here is derived from an EMBL/GenBank/DDBJ whole genome shotgun (WGS) entry which is preliminary data.</text>
</comment>
<feature type="compositionally biased region" description="Low complexity" evidence="1">
    <location>
        <begin position="174"/>
        <end position="185"/>
    </location>
</feature>
<sequence>MSTGPPVWSAQDEHDSRPPAETRPRRSRRKKDDEPDVDRKEPAKSGRSKGKEEKEKDKESLKEKGKEKEKEKEKGKDHDKEKESKPRRRHRDKSSSTSNNPTGAQSTPSHPRKKPKLESAPPEQSAITATTIPTAASTAPDPTSVSAPASTASVSPPKLSPPIAATAPSANHYQIQPQSHQQQPRPLNPASHLLVSSQPTPPQAPTPPPPSSYPTMISAPPSRPQSQPLAPPPQRTSGQNYDPIRSAFGTSSSAPTPPAGPASTSFSPPPRPISPRPFRASASPALSSIMNPPQSTPPPQYTSRPYISPSRGASSYPPTPVASTIAPAHPPLPPSLSSPYGHQSPYGPPSQSQPPQEIHVSTRIISSQPSALETRPSTAQVQQTPSRPTPMEVDSEPPAPAVTDKPPKKEPKPPSTAPSSKPPSPKPPRPAKEAPPPLPQGSGLISNALFGMDDSTSDTSSQRTPNIIVHIPLNKGNGNRIVNFARLAEEQYGFAALHPRLAAHKERMARVAAAGAALERNDRTGRGVSAGESADDDLTLDVDRDSELEGEGMTAGAAQANEPADGKKRQRKKKVEEYDRDDPFVDDSEMVWQEQAAASKDGFFVYSGPLVSEGEKVQVERADGTIKRGRGRAPRGGRSRAPATTHQQLPLAAAIPISQETGLPLRGPGSRGGNVNRRGRVSKKAEQDKSGGPTSVSHGRGGSAAGRGGSTSTRGGKTPMVELAPRPSLAPAPPGLNPMAGPEIASK</sequence>
<protein>
    <recommendedName>
        <fullName evidence="2">Hpc2-related domain-containing protein</fullName>
    </recommendedName>
</protein>
<dbReference type="Proteomes" id="UP001610335">
    <property type="component" value="Unassembled WGS sequence"/>
</dbReference>
<feature type="compositionally biased region" description="Basic and acidic residues" evidence="1">
    <location>
        <begin position="11"/>
        <end position="84"/>
    </location>
</feature>
<feature type="compositionally biased region" description="Polar residues" evidence="1">
    <location>
        <begin position="363"/>
        <end position="386"/>
    </location>
</feature>
<gene>
    <name evidence="3" type="ORF">BDW59DRAFT_154398</name>
</gene>
<dbReference type="EMBL" id="JBFXLS010000126">
    <property type="protein sequence ID" value="KAL2814407.1"/>
    <property type="molecule type" value="Genomic_DNA"/>
</dbReference>
<feature type="compositionally biased region" description="Pro residues" evidence="1">
    <location>
        <begin position="199"/>
        <end position="212"/>
    </location>
</feature>
<feature type="region of interest" description="Disordered" evidence="1">
    <location>
        <begin position="616"/>
        <end position="747"/>
    </location>
</feature>
<reference evidence="3 4" key="1">
    <citation type="submission" date="2024-07" db="EMBL/GenBank/DDBJ databases">
        <title>Section-level genome sequencing and comparative genomics of Aspergillus sections Usti and Cavernicolus.</title>
        <authorList>
            <consortium name="Lawrence Berkeley National Laboratory"/>
            <person name="Nybo J.L."/>
            <person name="Vesth T.C."/>
            <person name="Theobald S."/>
            <person name="Frisvad J.C."/>
            <person name="Larsen T.O."/>
            <person name="Kjaerboelling I."/>
            <person name="Rothschild-Mancinelli K."/>
            <person name="Lyhne E.K."/>
            <person name="Kogle M.E."/>
            <person name="Barry K."/>
            <person name="Clum A."/>
            <person name="Na H."/>
            <person name="Ledsgaard L."/>
            <person name="Lin J."/>
            <person name="Lipzen A."/>
            <person name="Kuo A."/>
            <person name="Riley R."/>
            <person name="Mondo S."/>
            <person name="LaButti K."/>
            <person name="Haridas S."/>
            <person name="Pangalinan J."/>
            <person name="Salamov A.A."/>
            <person name="Simmons B.A."/>
            <person name="Magnuson J.K."/>
            <person name="Chen J."/>
            <person name="Drula E."/>
            <person name="Henrissat B."/>
            <person name="Wiebenga A."/>
            <person name="Lubbers R.J."/>
            <person name="Gomes A.C."/>
            <person name="Makela M.R."/>
            <person name="Stajich J."/>
            <person name="Grigoriev I.V."/>
            <person name="Mortensen U.H."/>
            <person name="De vries R.P."/>
            <person name="Baker S.E."/>
            <person name="Andersen M.R."/>
        </authorList>
    </citation>
    <scope>NUCLEOTIDE SEQUENCE [LARGE SCALE GENOMIC DNA]</scope>
    <source>
        <strain evidence="3 4">CBS 600.67</strain>
    </source>
</reference>
<feature type="compositionally biased region" description="Basic residues" evidence="1">
    <location>
        <begin position="627"/>
        <end position="638"/>
    </location>
</feature>
<evidence type="ECO:0000259" key="2">
    <source>
        <dbReference type="Pfam" id="PF08729"/>
    </source>
</evidence>
<feature type="compositionally biased region" description="Low complexity" evidence="1">
    <location>
        <begin position="125"/>
        <end position="157"/>
    </location>
</feature>
<evidence type="ECO:0000313" key="3">
    <source>
        <dbReference type="EMBL" id="KAL2814407.1"/>
    </source>
</evidence>
<feature type="domain" description="Hpc2-related" evidence="2">
    <location>
        <begin position="567"/>
        <end position="610"/>
    </location>
</feature>
<feature type="compositionally biased region" description="Low complexity" evidence="1">
    <location>
        <begin position="276"/>
        <end position="288"/>
    </location>
</feature>
<evidence type="ECO:0000313" key="4">
    <source>
        <dbReference type="Proteomes" id="UP001610335"/>
    </source>
</evidence>
<proteinExistence type="predicted"/>
<organism evidence="3 4">
    <name type="scientific">Aspergillus cavernicola</name>
    <dbReference type="NCBI Taxonomy" id="176166"/>
    <lineage>
        <taxon>Eukaryota</taxon>
        <taxon>Fungi</taxon>
        <taxon>Dikarya</taxon>
        <taxon>Ascomycota</taxon>
        <taxon>Pezizomycotina</taxon>
        <taxon>Eurotiomycetes</taxon>
        <taxon>Eurotiomycetidae</taxon>
        <taxon>Eurotiales</taxon>
        <taxon>Aspergillaceae</taxon>
        <taxon>Aspergillus</taxon>
        <taxon>Aspergillus subgen. Nidulantes</taxon>
    </lineage>
</organism>
<feature type="region of interest" description="Disordered" evidence="1">
    <location>
        <begin position="548"/>
        <end position="587"/>
    </location>
</feature>
<feature type="region of interest" description="Disordered" evidence="1">
    <location>
        <begin position="1"/>
        <end position="463"/>
    </location>
</feature>
<feature type="compositionally biased region" description="Pro residues" evidence="1">
    <location>
        <begin position="413"/>
        <end position="439"/>
    </location>
</feature>
<keyword evidence="4" id="KW-1185">Reference proteome</keyword>
<feature type="compositionally biased region" description="Gly residues" evidence="1">
    <location>
        <begin position="699"/>
        <end position="709"/>
    </location>
</feature>
<feature type="compositionally biased region" description="Polar residues" evidence="1">
    <location>
        <begin position="95"/>
        <end position="109"/>
    </location>
</feature>
<feature type="compositionally biased region" description="Basic and acidic residues" evidence="1">
    <location>
        <begin position="616"/>
        <end position="626"/>
    </location>
</feature>
<dbReference type="InterPro" id="IPR014840">
    <property type="entry name" value="HRD"/>
</dbReference>
<evidence type="ECO:0000256" key="1">
    <source>
        <dbReference type="SAM" id="MobiDB-lite"/>
    </source>
</evidence>
<dbReference type="Pfam" id="PF08729">
    <property type="entry name" value="HUN"/>
    <property type="match status" value="1"/>
</dbReference>